<reference evidence="1 2" key="1">
    <citation type="submission" date="2020-02" db="EMBL/GenBank/DDBJ databases">
        <authorList>
            <person name="Kim M.K."/>
        </authorList>
    </citation>
    <scope>NUCLEOTIDE SEQUENCE [LARGE SCALE GENOMIC DNA]</scope>
    <source>
        <strain evidence="1 2">BT327</strain>
    </source>
</reference>
<sequence>MSRTELRKANGDIFFEARRLADNSYIYVNWIGRQSLESIIMGGNHLLHMLRKEACYAILNNNHEIVGPWDTGADWIAHRWAPQAKALGVKYFAHIMSYGIYGQNSFSTLQPQLEQLFEVEVFEDEGLARNWIYEKLRGQAQL</sequence>
<comment type="caution">
    <text evidence="1">The sequence shown here is derived from an EMBL/GenBank/DDBJ whole genome shotgun (WGS) entry which is preliminary data.</text>
</comment>
<evidence type="ECO:0000313" key="1">
    <source>
        <dbReference type="EMBL" id="NEM98370.1"/>
    </source>
</evidence>
<dbReference type="EMBL" id="JAAGWD010000005">
    <property type="protein sequence ID" value="NEM98370.1"/>
    <property type="molecule type" value="Genomic_DNA"/>
</dbReference>
<accession>A0A6B3LXK9</accession>
<evidence type="ECO:0008006" key="3">
    <source>
        <dbReference type="Google" id="ProtNLM"/>
    </source>
</evidence>
<organism evidence="1 2">
    <name type="scientific">Pontibacter burrus</name>
    <dbReference type="NCBI Taxonomy" id="2704466"/>
    <lineage>
        <taxon>Bacteria</taxon>
        <taxon>Pseudomonadati</taxon>
        <taxon>Bacteroidota</taxon>
        <taxon>Cytophagia</taxon>
        <taxon>Cytophagales</taxon>
        <taxon>Hymenobacteraceae</taxon>
        <taxon>Pontibacter</taxon>
    </lineage>
</organism>
<proteinExistence type="predicted"/>
<dbReference type="Proteomes" id="UP000474777">
    <property type="component" value="Unassembled WGS sequence"/>
</dbReference>
<keyword evidence="2" id="KW-1185">Reference proteome</keyword>
<dbReference type="AlphaFoldDB" id="A0A6B3LXK9"/>
<protein>
    <recommendedName>
        <fullName evidence="3">STAS/SEC14 domain-containing protein</fullName>
    </recommendedName>
</protein>
<gene>
    <name evidence="1" type="ORF">GXP69_11755</name>
</gene>
<name>A0A6B3LXK9_9BACT</name>
<dbReference type="RefSeq" id="WP_163915274.1">
    <property type="nucleotide sequence ID" value="NZ_JAAGWD010000005.1"/>
</dbReference>
<evidence type="ECO:0000313" key="2">
    <source>
        <dbReference type="Proteomes" id="UP000474777"/>
    </source>
</evidence>